<protein>
    <submittedName>
        <fullName evidence="1">Uncharacterized protein</fullName>
    </submittedName>
</protein>
<accession>A0A8J2WWI4</accession>
<gene>
    <name evidence="1" type="ORF">PECAL_3P01450</name>
</gene>
<dbReference type="EMBL" id="CAKKNE010000003">
    <property type="protein sequence ID" value="CAH0370269.1"/>
    <property type="molecule type" value="Genomic_DNA"/>
</dbReference>
<evidence type="ECO:0000313" key="1">
    <source>
        <dbReference type="EMBL" id="CAH0370269.1"/>
    </source>
</evidence>
<keyword evidence="2" id="KW-1185">Reference proteome</keyword>
<comment type="caution">
    <text evidence="1">The sequence shown here is derived from an EMBL/GenBank/DDBJ whole genome shotgun (WGS) entry which is preliminary data.</text>
</comment>
<reference evidence="1" key="1">
    <citation type="submission" date="2021-11" db="EMBL/GenBank/DDBJ databases">
        <authorList>
            <consortium name="Genoscope - CEA"/>
            <person name="William W."/>
        </authorList>
    </citation>
    <scope>NUCLEOTIDE SEQUENCE</scope>
</reference>
<dbReference type="AlphaFoldDB" id="A0A8J2WWI4"/>
<sequence>MAAWPPPAAPEPSPDDGFQSLRARLTGAQTRAAGDLAGQLVFRILPGGTCELWRGSGEHVKDVAELSVASVLAAAAEDAERTGYAPSVLLVDQALVPALRRALCNTPTTASALPAGRAHNDAVLFSPSQPARRVEVPRGAAVKIIGLQNAADLNGRGAKIQRFDPKAGRYRVQLDGDGDRCARVRPANLLQLIEVIHVTSGAFGRIRDKAVNGEGKAPGERDGYLVNGGPPIFGATDIKSFWACEDTCVPVGTCVRVEYSDPAWDAQNQALVERVDLGKRLYIVRGGADAERKVEVAFGAVRV</sequence>
<evidence type="ECO:0000313" key="2">
    <source>
        <dbReference type="Proteomes" id="UP000789595"/>
    </source>
</evidence>
<name>A0A8J2WWI4_9STRA</name>
<organism evidence="1 2">
    <name type="scientific">Pelagomonas calceolata</name>
    <dbReference type="NCBI Taxonomy" id="35677"/>
    <lineage>
        <taxon>Eukaryota</taxon>
        <taxon>Sar</taxon>
        <taxon>Stramenopiles</taxon>
        <taxon>Ochrophyta</taxon>
        <taxon>Pelagophyceae</taxon>
        <taxon>Pelagomonadales</taxon>
        <taxon>Pelagomonadaceae</taxon>
        <taxon>Pelagomonas</taxon>
    </lineage>
</organism>
<dbReference type="Proteomes" id="UP000789595">
    <property type="component" value="Unassembled WGS sequence"/>
</dbReference>
<proteinExistence type="predicted"/>